<dbReference type="GO" id="GO:0016301">
    <property type="term" value="F:kinase activity"/>
    <property type="evidence" value="ECO:0007669"/>
    <property type="project" value="UniProtKB-KW"/>
</dbReference>
<proteinExistence type="predicted"/>
<feature type="domain" description="Transcription elongation factor GreA/GreB C-terminal" evidence="1">
    <location>
        <begin position="55"/>
        <end position="127"/>
    </location>
</feature>
<evidence type="ECO:0000259" key="1">
    <source>
        <dbReference type="Pfam" id="PF01272"/>
    </source>
</evidence>
<dbReference type="PANTHER" id="PTHR30437:SF4">
    <property type="entry name" value="TRANSCRIPTION ELONGATION FACTOR GREA"/>
    <property type="match status" value="1"/>
</dbReference>
<protein>
    <submittedName>
        <fullName evidence="2">Nucleoside diphosphate kinase regulator</fullName>
    </submittedName>
</protein>
<dbReference type="Proteomes" id="UP001500840">
    <property type="component" value="Unassembled WGS sequence"/>
</dbReference>
<name>A0ABP8MUR4_9BACT</name>
<accession>A0ABP8MUR4</accession>
<dbReference type="PANTHER" id="PTHR30437">
    <property type="entry name" value="TRANSCRIPTION ELONGATION FACTOR GREA"/>
    <property type="match status" value="1"/>
</dbReference>
<reference evidence="3" key="1">
    <citation type="journal article" date="2019" name="Int. J. Syst. Evol. Microbiol.">
        <title>The Global Catalogue of Microorganisms (GCM) 10K type strain sequencing project: providing services to taxonomists for standard genome sequencing and annotation.</title>
        <authorList>
            <consortium name="The Broad Institute Genomics Platform"/>
            <consortium name="The Broad Institute Genome Sequencing Center for Infectious Disease"/>
            <person name="Wu L."/>
            <person name="Ma J."/>
        </authorList>
    </citation>
    <scope>NUCLEOTIDE SEQUENCE [LARGE SCALE GENOMIC DNA]</scope>
    <source>
        <strain evidence="3">JCM 17759</strain>
    </source>
</reference>
<evidence type="ECO:0000313" key="3">
    <source>
        <dbReference type="Proteomes" id="UP001500840"/>
    </source>
</evidence>
<evidence type="ECO:0000313" key="2">
    <source>
        <dbReference type="EMBL" id="GAA4456447.1"/>
    </source>
</evidence>
<keyword evidence="2" id="KW-0418">Kinase</keyword>
<dbReference type="InterPro" id="IPR023459">
    <property type="entry name" value="Tscrpt_elong_fac_GreA/B_fam"/>
</dbReference>
<organism evidence="2 3">
    <name type="scientific">Novipirellula rosea</name>
    <dbReference type="NCBI Taxonomy" id="1031540"/>
    <lineage>
        <taxon>Bacteria</taxon>
        <taxon>Pseudomonadati</taxon>
        <taxon>Planctomycetota</taxon>
        <taxon>Planctomycetia</taxon>
        <taxon>Pirellulales</taxon>
        <taxon>Pirellulaceae</taxon>
        <taxon>Novipirellula</taxon>
    </lineage>
</organism>
<comment type="caution">
    <text evidence="2">The sequence shown here is derived from an EMBL/GenBank/DDBJ whole genome shotgun (WGS) entry which is preliminary data.</text>
</comment>
<dbReference type="EMBL" id="BAABGA010000037">
    <property type="protein sequence ID" value="GAA4456447.1"/>
    <property type="molecule type" value="Genomic_DNA"/>
</dbReference>
<dbReference type="SUPFAM" id="SSF54534">
    <property type="entry name" value="FKBP-like"/>
    <property type="match status" value="1"/>
</dbReference>
<keyword evidence="2" id="KW-0808">Transferase</keyword>
<dbReference type="Pfam" id="PF01272">
    <property type="entry name" value="GreA_GreB"/>
    <property type="match status" value="1"/>
</dbReference>
<sequence>MPHRKPIITEHDQTELLQLIEDESVAVIAAHRSVDTLKRRLRSAICLPDDRVPGTVIRLGCHVTLSDVTTGNIDMFTLVDPAQADIAHGKLSVLSPLGTAILGRHLGQQVRVMIPSGCRTITIEAIEHRCQPPATATGENTVASV</sequence>
<dbReference type="InterPro" id="IPR001437">
    <property type="entry name" value="Tscrpt_elong_fac_GreA/B_C"/>
</dbReference>
<gene>
    <name evidence="2" type="primary">rnk_4</name>
    <name evidence="2" type="ORF">GCM10023156_31780</name>
</gene>
<keyword evidence="3" id="KW-1185">Reference proteome</keyword>
<dbReference type="RefSeq" id="WP_345323564.1">
    <property type="nucleotide sequence ID" value="NZ_BAABGA010000037.1"/>
</dbReference>
<dbReference type="InterPro" id="IPR036953">
    <property type="entry name" value="GreA/GreB_C_sf"/>
</dbReference>
<dbReference type="Gene3D" id="3.10.50.30">
    <property type="entry name" value="Transcription elongation factor, GreA/GreB, C-terminal domain"/>
    <property type="match status" value="1"/>
</dbReference>